<evidence type="ECO:0000313" key="9">
    <source>
        <dbReference type="Proteomes" id="UP000294832"/>
    </source>
</evidence>
<evidence type="ECO:0000256" key="2">
    <source>
        <dbReference type="ARBA" id="ARBA00022679"/>
    </source>
</evidence>
<reference evidence="8 9" key="1">
    <citation type="submission" date="2019-03" db="EMBL/GenBank/DDBJ databases">
        <title>Freshwater and sediment microbial communities from various areas in North America, analyzing microbe dynamics in response to fracking.</title>
        <authorList>
            <person name="Lamendella R."/>
        </authorList>
    </citation>
    <scope>NUCLEOTIDE SEQUENCE [LARGE SCALE GENOMIC DNA]</scope>
    <source>
        <strain evidence="8 9">74A</strain>
    </source>
</reference>
<keyword evidence="2" id="KW-0808">Transferase</keyword>
<evidence type="ECO:0000313" key="8">
    <source>
        <dbReference type="EMBL" id="TCN83329.1"/>
    </source>
</evidence>
<dbReference type="AlphaFoldDB" id="A0A4R2FBX7"/>
<dbReference type="PIRSF" id="PIRSF015557">
    <property type="entry name" value="UCP015557"/>
    <property type="match status" value="1"/>
</dbReference>
<dbReference type="OrthoDB" id="209085at2"/>
<proteinExistence type="inferred from homology"/>
<accession>A0A4R2FBX7</accession>
<evidence type="ECO:0000256" key="7">
    <source>
        <dbReference type="ARBA" id="ARBA00048472"/>
    </source>
</evidence>
<comment type="catalytic activity">
    <reaction evidence="7">
        <text>dTDP-beta-L-rhamnose + L-arginyl-[protein] = N(omega)-(alpha-L-rhamnosyl)-L-arginyl-[protein] + dTDP + H(+)</text>
        <dbReference type="Rhea" id="RHEA:66692"/>
        <dbReference type="Rhea" id="RHEA-COMP:10532"/>
        <dbReference type="Rhea" id="RHEA-COMP:17096"/>
        <dbReference type="ChEBI" id="CHEBI:15378"/>
        <dbReference type="ChEBI" id="CHEBI:29965"/>
        <dbReference type="ChEBI" id="CHEBI:57510"/>
        <dbReference type="ChEBI" id="CHEBI:58369"/>
        <dbReference type="ChEBI" id="CHEBI:167445"/>
    </reaction>
    <physiologicalReaction direction="left-to-right" evidence="7">
        <dbReference type="Rhea" id="RHEA:66693"/>
    </physiologicalReaction>
</comment>
<organism evidence="8 9">
    <name type="scientific">Shewanella fodinae</name>
    <dbReference type="NCBI Taxonomy" id="552357"/>
    <lineage>
        <taxon>Bacteria</taxon>
        <taxon>Pseudomonadati</taxon>
        <taxon>Pseudomonadota</taxon>
        <taxon>Gammaproteobacteria</taxon>
        <taxon>Alteromonadales</taxon>
        <taxon>Shewanellaceae</taxon>
        <taxon>Shewanella</taxon>
    </lineage>
</organism>
<dbReference type="Proteomes" id="UP000294832">
    <property type="component" value="Unassembled WGS sequence"/>
</dbReference>
<evidence type="ECO:0000256" key="4">
    <source>
        <dbReference type="ARBA" id="ARBA00024346"/>
    </source>
</evidence>
<dbReference type="RefSeq" id="WP_133039177.1">
    <property type="nucleotide sequence ID" value="NZ_SLWF01000015.1"/>
</dbReference>
<gene>
    <name evidence="8" type="ORF">EDC91_11535</name>
</gene>
<evidence type="ECO:0000256" key="1">
    <source>
        <dbReference type="ARBA" id="ARBA00022676"/>
    </source>
</evidence>
<comment type="similarity">
    <text evidence="4">Belongs to the glycosyltransferase 104 family.</text>
</comment>
<dbReference type="GO" id="GO:0106361">
    <property type="term" value="F:protein-arginine rhamnosyltransferase activity"/>
    <property type="evidence" value="ECO:0007669"/>
    <property type="project" value="InterPro"/>
</dbReference>
<evidence type="ECO:0000256" key="5">
    <source>
        <dbReference type="ARBA" id="ARBA00024416"/>
    </source>
</evidence>
<evidence type="ECO:0000256" key="6">
    <source>
        <dbReference type="ARBA" id="ARBA00030025"/>
    </source>
</evidence>
<sequence>MQSIQRHWDIFCTVVDNYGDIGVTWRLARQLANEYNLDINLWVDDLLSFAHILPELDPTALTQQFYGVTVIHWTQPLPQQWLPGTVLIEAFACELPDEIQQVLPQLPSPPIWFNLEYLSAESWIDDCHGLGSPALPGVKKIFYFPGFTAKSGGLICEQGLFDKRERWQSLQQTKLSLWQSYGLTDINVDEMVVSLFCYENAALNHLLALWRDTPTKLHLLVPRGKGLAAVKQWLNTQSNVTTSVPSSYLINNLHIHALPMTDQQGYDQLLWSCDFNIVRGEDSFLRAQWAAKPFIWHIYPQQEDAHLIKLDAFMRRYCHNLAPAVAEAWQQLNLAFNQQDGPAVCHYWQKLGLVNGLLSQHAKQWPVDAINDADLANRLVKMVENR</sequence>
<comment type="caution">
    <text evidence="8">The sequence shown here is derived from an EMBL/GenBank/DDBJ whole genome shotgun (WGS) entry which is preliminary data.</text>
</comment>
<keyword evidence="9" id="KW-1185">Reference proteome</keyword>
<name>A0A4R2FBX7_9GAMM</name>
<keyword evidence="1" id="KW-0328">Glycosyltransferase</keyword>
<dbReference type="Pfam" id="PF10093">
    <property type="entry name" value="EarP"/>
    <property type="match status" value="1"/>
</dbReference>
<protein>
    <recommendedName>
        <fullName evidence="5">Protein-arginine rhamnosyltransferase</fullName>
    </recommendedName>
    <alternativeName>
        <fullName evidence="6">EF-P arginine rhamnosyltransferase</fullName>
    </alternativeName>
</protein>
<dbReference type="EMBL" id="SLWF01000015">
    <property type="protein sequence ID" value="TCN83329.1"/>
    <property type="molecule type" value="Genomic_DNA"/>
</dbReference>
<dbReference type="InterPro" id="IPR016633">
    <property type="entry name" value="EarP"/>
</dbReference>
<dbReference type="NCBIfam" id="TIGR03837">
    <property type="entry name" value="efp_Arg_rhamno"/>
    <property type="match status" value="1"/>
</dbReference>
<comment type="function">
    <text evidence="3">Protein-arginine rhamnosyltransferase that catalyzes the transfer of a single rhamnose to elongation factor P (EF-P) on 'Lys-32', a modification required for EF-P-dependent rescue of polyproline stalled ribosomes.</text>
</comment>
<evidence type="ECO:0000256" key="3">
    <source>
        <dbReference type="ARBA" id="ARBA00024303"/>
    </source>
</evidence>